<sequence>MRTPTMRTTVTERTDSPWTWRAPSWWGEPCTGGVPFAAAGLPPPAAAAAAARRVAVTTALSPVAVPGAPGATRRPGTVSGQSWTTVFPTPVSVP</sequence>
<proteinExistence type="predicted"/>
<feature type="region of interest" description="Disordered" evidence="1">
    <location>
        <begin position="1"/>
        <end position="24"/>
    </location>
</feature>
<evidence type="ECO:0000256" key="1">
    <source>
        <dbReference type="SAM" id="MobiDB-lite"/>
    </source>
</evidence>
<dbReference type="Proteomes" id="UP000886998">
    <property type="component" value="Unassembled WGS sequence"/>
</dbReference>
<evidence type="ECO:0000313" key="3">
    <source>
        <dbReference type="Proteomes" id="UP000886998"/>
    </source>
</evidence>
<comment type="caution">
    <text evidence="2">The sequence shown here is derived from an EMBL/GenBank/DDBJ whole genome shotgun (WGS) entry which is preliminary data.</text>
</comment>
<feature type="compositionally biased region" description="Polar residues" evidence="1">
    <location>
        <begin position="78"/>
        <end position="87"/>
    </location>
</feature>
<accession>A0A8X6Y784</accession>
<reference evidence="2" key="1">
    <citation type="submission" date="2020-08" db="EMBL/GenBank/DDBJ databases">
        <title>Multicomponent nature underlies the extraordinary mechanical properties of spider dragline silk.</title>
        <authorList>
            <person name="Kono N."/>
            <person name="Nakamura H."/>
            <person name="Mori M."/>
            <person name="Yoshida Y."/>
            <person name="Ohtoshi R."/>
            <person name="Malay A.D."/>
            <person name="Moran D.A.P."/>
            <person name="Tomita M."/>
            <person name="Numata K."/>
            <person name="Arakawa K."/>
        </authorList>
    </citation>
    <scope>NUCLEOTIDE SEQUENCE</scope>
</reference>
<dbReference type="AlphaFoldDB" id="A0A8X6Y784"/>
<organism evidence="2 3">
    <name type="scientific">Trichonephila inaurata madagascariensis</name>
    <dbReference type="NCBI Taxonomy" id="2747483"/>
    <lineage>
        <taxon>Eukaryota</taxon>
        <taxon>Metazoa</taxon>
        <taxon>Ecdysozoa</taxon>
        <taxon>Arthropoda</taxon>
        <taxon>Chelicerata</taxon>
        <taxon>Arachnida</taxon>
        <taxon>Araneae</taxon>
        <taxon>Araneomorphae</taxon>
        <taxon>Entelegynae</taxon>
        <taxon>Araneoidea</taxon>
        <taxon>Nephilidae</taxon>
        <taxon>Trichonephila</taxon>
        <taxon>Trichonephila inaurata</taxon>
    </lineage>
</organism>
<feature type="region of interest" description="Disordered" evidence="1">
    <location>
        <begin position="67"/>
        <end position="94"/>
    </location>
</feature>
<gene>
    <name evidence="2" type="ORF">TNIN_140481</name>
</gene>
<evidence type="ECO:0000313" key="2">
    <source>
        <dbReference type="EMBL" id="GFY66159.1"/>
    </source>
</evidence>
<keyword evidence="3" id="KW-1185">Reference proteome</keyword>
<protein>
    <submittedName>
        <fullName evidence="2">Uncharacterized protein</fullName>
    </submittedName>
</protein>
<dbReference type="EMBL" id="BMAV01015862">
    <property type="protein sequence ID" value="GFY66159.1"/>
    <property type="molecule type" value="Genomic_DNA"/>
</dbReference>
<name>A0A8X6Y784_9ARAC</name>